<proteinExistence type="predicted"/>
<reference evidence="3" key="4">
    <citation type="submission" date="2015-04" db="EMBL/GenBank/DDBJ databases">
        <title>Physiological reanalysis, assessment of diazotrophy, and genome sequences of multiple isolates of Streptomyces thermoautotrophicus.</title>
        <authorList>
            <person name="MacKellar D.C."/>
            <person name="Lieber L."/>
            <person name="Norman J."/>
            <person name="Bolger A."/>
            <person name="Tobin C."/>
            <person name="Murray J.W."/>
            <person name="Woodward J."/>
            <person name="Friesen M."/>
            <person name="Prell J."/>
        </authorList>
    </citation>
    <scope>NUCLEOTIDE SEQUENCE [LARGE SCALE GENOMIC DNA]</scope>
    <source>
        <strain evidence="3">H1</strain>
    </source>
</reference>
<dbReference type="RefSeq" id="WP_066886192.1">
    <property type="nucleotide sequence ID" value="NZ_JYIJ01000015.1"/>
</dbReference>
<reference evidence="7" key="1">
    <citation type="submission" date="2015-02" db="EMBL/GenBank/DDBJ databases">
        <title>Physiological reanalysis, assessment of diazotrophy, and genome sequences of multiple isolates of Streptomyces thermoautotrophicus.</title>
        <authorList>
            <person name="MacKellar D.C."/>
            <person name="Lieber L."/>
            <person name="Norman J."/>
            <person name="Bolger A."/>
            <person name="Tobin C."/>
            <person name="Murray J.W."/>
            <person name="Friesen M."/>
            <person name="Prell J."/>
        </authorList>
    </citation>
    <scope>NUCLEOTIDE SEQUENCE [LARGE SCALE GENOMIC DNA]</scope>
    <source>
        <strain evidence="7">UBT1</strain>
    </source>
</reference>
<dbReference type="AlphaFoldDB" id="A0A132MQI5"/>
<evidence type="ECO:0000313" key="3">
    <source>
        <dbReference type="EMBL" id="KWW99989.1"/>
    </source>
</evidence>
<dbReference type="GO" id="GO:0051266">
    <property type="term" value="F:sirohydrochlorin ferrochelatase activity"/>
    <property type="evidence" value="ECO:0007669"/>
    <property type="project" value="UniProtKB-EC"/>
</dbReference>
<dbReference type="PANTHER" id="PTHR33542:SF5">
    <property type="entry name" value="FERROCHELATASE CHE1"/>
    <property type="match status" value="1"/>
</dbReference>
<evidence type="ECO:0000256" key="1">
    <source>
        <dbReference type="ARBA" id="ARBA00022723"/>
    </source>
</evidence>
<dbReference type="Proteomes" id="UP000070659">
    <property type="component" value="Unassembled WGS sequence"/>
</dbReference>
<evidence type="ECO:0000313" key="5">
    <source>
        <dbReference type="EMBL" id="KWX09387.1"/>
    </source>
</evidence>
<dbReference type="PATRIC" id="fig|1469144.10.peg.1779"/>
<dbReference type="Pfam" id="PF01903">
    <property type="entry name" value="CbiX"/>
    <property type="match status" value="2"/>
</dbReference>
<evidence type="ECO:0000313" key="8">
    <source>
        <dbReference type="Proteomes" id="UP000070659"/>
    </source>
</evidence>
<gene>
    <name evidence="3" type="ORF">LI90_1629</name>
    <name evidence="4" type="ORF">TH66_06880</name>
    <name evidence="5" type="ORF">TR74_09905</name>
</gene>
<keyword evidence="1" id="KW-0479">Metal-binding</keyword>
<dbReference type="InterPro" id="IPR050963">
    <property type="entry name" value="Sirohydro_Cobaltochel/CbiX"/>
</dbReference>
<organism evidence="3 6">
    <name type="scientific">Carbonactinospora thermoautotrophica</name>
    <dbReference type="NCBI Taxonomy" id="1469144"/>
    <lineage>
        <taxon>Bacteria</taxon>
        <taxon>Bacillati</taxon>
        <taxon>Actinomycetota</taxon>
        <taxon>Actinomycetes</taxon>
        <taxon>Kitasatosporales</taxon>
        <taxon>Carbonactinosporaceae</taxon>
        <taxon>Carbonactinospora</taxon>
    </lineage>
</organism>
<dbReference type="InterPro" id="IPR002762">
    <property type="entry name" value="CbiX-like"/>
</dbReference>
<accession>A0A132MQI5</accession>
<evidence type="ECO:0000256" key="2">
    <source>
        <dbReference type="ARBA" id="ARBA00023239"/>
    </source>
</evidence>
<dbReference type="Gene3D" id="3.40.50.1400">
    <property type="match status" value="2"/>
</dbReference>
<name>A0A132MQI5_9ACTN</name>
<keyword evidence="6" id="KW-1185">Reference proteome</keyword>
<reference evidence="4 8" key="2">
    <citation type="submission" date="2015-02" db="EMBL/GenBank/DDBJ databases">
        <title>Physiological reanalysis, assessment of diazotrophy, and genome sequences of multiple isolates of Streptomyces thermoautotrophicus.</title>
        <authorList>
            <person name="MacKellar D.C."/>
            <person name="Lieber L."/>
            <person name="Norman J."/>
            <person name="Bolger A."/>
            <person name="Tobin C."/>
            <person name="Murray J.W."/>
            <person name="Prell J."/>
        </authorList>
    </citation>
    <scope>NUCLEOTIDE SEQUENCE [LARGE SCALE GENOMIC DNA]</scope>
    <source>
        <strain evidence="4 8">UBT1</strain>
    </source>
</reference>
<dbReference type="CDD" id="cd03416">
    <property type="entry name" value="CbiX_SirB_N"/>
    <property type="match status" value="1"/>
</dbReference>
<dbReference type="CDD" id="cd03414">
    <property type="entry name" value="CbiX_SirB_C"/>
    <property type="match status" value="1"/>
</dbReference>
<comment type="caution">
    <text evidence="3">The sequence shown here is derived from an EMBL/GenBank/DDBJ whole genome shotgun (WGS) entry which is preliminary data.</text>
</comment>
<reference evidence="6" key="3">
    <citation type="submission" date="2015-04" db="EMBL/GenBank/DDBJ databases">
        <title>Physiological reanalysis, assessment of diazotrophy, and genome sequences of multiple isolates of Streptomyces thermoautotrophicus.</title>
        <authorList>
            <person name="MacKellar D.C."/>
            <person name="Lieber L."/>
            <person name="Norman J."/>
            <person name="Bolger A."/>
            <person name="Tobin C."/>
            <person name="Murray J.W."/>
            <person name="Chang R."/>
            <person name="Ford T."/>
            <person name="Nguyen P.Q."/>
            <person name="Woodward J."/>
            <person name="Permingeat H."/>
            <person name="Joshi N.S."/>
            <person name="Silver P.A."/>
            <person name="Usadel B."/>
            <person name="Rutherford A.W."/>
            <person name="Friesen M."/>
            <person name="Prell J."/>
        </authorList>
    </citation>
    <scope>NUCLEOTIDE SEQUENCE [LARGE SCALE GENOMIC DNA]</scope>
    <source>
        <strain evidence="6">H1</strain>
    </source>
</reference>
<keyword evidence="2 3" id="KW-0456">Lyase</keyword>
<dbReference type="GO" id="GO:0046872">
    <property type="term" value="F:metal ion binding"/>
    <property type="evidence" value="ECO:0007669"/>
    <property type="project" value="UniProtKB-KW"/>
</dbReference>
<protein>
    <submittedName>
        <fullName evidence="4">Cobalamin (Vitamin B12) biosynthesis CbiX protein</fullName>
    </submittedName>
    <submittedName>
        <fullName evidence="3">Sirohydrochlorin ferrochelatase</fullName>
        <ecNumber evidence="3">4.99.1.4</ecNumber>
    </submittedName>
</protein>
<evidence type="ECO:0000313" key="6">
    <source>
        <dbReference type="Proteomes" id="UP000070188"/>
    </source>
</evidence>
<dbReference type="EMBL" id="JYIJ01000015">
    <property type="protein sequence ID" value="KWX04331.1"/>
    <property type="molecule type" value="Genomic_DNA"/>
</dbReference>
<dbReference type="EMBL" id="JYIK01000825">
    <property type="protein sequence ID" value="KWX09387.1"/>
    <property type="molecule type" value="Genomic_DNA"/>
</dbReference>
<dbReference type="EC" id="4.99.1.4" evidence="3"/>
<evidence type="ECO:0000313" key="4">
    <source>
        <dbReference type="EMBL" id="KWX04331.1"/>
    </source>
</evidence>
<dbReference type="STRING" id="1469144.LI90_1629"/>
<dbReference type="OrthoDB" id="482456at2"/>
<dbReference type="Proteomes" id="UP000070188">
    <property type="component" value="Unassembled WGS sequence"/>
</dbReference>
<dbReference type="SUPFAM" id="SSF53800">
    <property type="entry name" value="Chelatase"/>
    <property type="match status" value="1"/>
</dbReference>
<dbReference type="Proteomes" id="UP000070598">
    <property type="component" value="Unassembled WGS sequence"/>
</dbReference>
<dbReference type="EMBL" id="LAXD01000001">
    <property type="protein sequence ID" value="KWW99989.1"/>
    <property type="molecule type" value="Genomic_DNA"/>
</dbReference>
<evidence type="ECO:0000313" key="7">
    <source>
        <dbReference type="Proteomes" id="UP000070598"/>
    </source>
</evidence>
<dbReference type="PANTHER" id="PTHR33542">
    <property type="entry name" value="SIROHYDROCHLORIN FERROCHELATASE, CHLOROPLASTIC"/>
    <property type="match status" value="1"/>
</dbReference>
<sequence>MTRRPPLLAIAHGSQDPRHAETIERLAAAVRRIRPDLTVETAYLDHCAPSIGQVVDRLAATGHAEVVAVPLLLTAAYHAKTDIPAQLRAVRQRHPQLVVRYARPLGPDPLLVAALERRLREAGVWPGEPSTTVVLASAGSSDPEATAALARLARDWQERGWRDVLLAYASASPPTVAQAVTTARRHGARHVAVASYFLAPGFLPDRIVAGARQADVVTEVLGPAPEVAKLVARRYADALAAAWTRRSA</sequence>